<evidence type="ECO:0000313" key="3">
    <source>
        <dbReference type="EMBL" id="SFB13149.1"/>
    </source>
</evidence>
<dbReference type="RefSeq" id="WP_091672330.1">
    <property type="nucleotide sequence ID" value="NZ_FOKG01000005.1"/>
</dbReference>
<dbReference type="Pfam" id="PF00501">
    <property type="entry name" value="AMP-binding"/>
    <property type="match status" value="1"/>
</dbReference>
<dbReference type="Gene3D" id="3.30.300.30">
    <property type="match status" value="1"/>
</dbReference>
<dbReference type="PROSITE" id="PS00455">
    <property type="entry name" value="AMP_BINDING"/>
    <property type="match status" value="1"/>
</dbReference>
<evidence type="ECO:0000313" key="4">
    <source>
        <dbReference type="Proteomes" id="UP000243799"/>
    </source>
</evidence>
<protein>
    <submittedName>
        <fullName evidence="3">Acyl-CoA synthetase (AMP-forming)/AMP-acid ligase II</fullName>
    </submittedName>
</protein>
<feature type="domain" description="AMP-binding enzyme C-terminal" evidence="2">
    <location>
        <begin position="424"/>
        <end position="499"/>
    </location>
</feature>
<reference evidence="4" key="1">
    <citation type="submission" date="2016-10" db="EMBL/GenBank/DDBJ databases">
        <authorList>
            <person name="Varghese N."/>
            <person name="Submissions S."/>
        </authorList>
    </citation>
    <scope>NUCLEOTIDE SEQUENCE [LARGE SCALE GENOMIC DNA]</scope>
    <source>
        <strain evidence="4">CGMCC 4.3568</strain>
    </source>
</reference>
<accession>A0A1I0YIF6</accession>
<dbReference type="EMBL" id="FOKG01000005">
    <property type="protein sequence ID" value="SFB13149.1"/>
    <property type="molecule type" value="Genomic_DNA"/>
</dbReference>
<sequence length="519" mass="56417">MNPTSLLIKSAQIYGDRVAFVCEDRRQTYTELRDRAARFANTLRDAGVRPGERVAVLSDNAIEALEQVVGLAIGGFVRCALYAHEPAEKNLYLLQLTGASALVVQDKHYSAIASVLAQAPDVRVVVVVGEAPDGVRDYETALAEASAELPDVQLRPDDPHLIRFSSGTTGMPKGILHTVRGWMELGNEFALVFGGFATDDRYIAATPYTHAAGLMAWPLLSVGATTVVMPSFDPGAWLDIVERDRITFAILPPTVIQMLVNMPGVERRDLSSLRKVVYGSAPISETTLVAALRLWGNIMYQTFGQSEAMPITCLTPEHHIPDGTSEQRSWLRSAGRPTPNSVVRIVDDDGNDVPQGEVGEIVAQCMGTMHSIWGDPEATTQRFLPGGWLRTRDMGYLTTDGFLFLADRKEDMIISGGFNIWPMELENAMAAHPAVAEVAVVGVPHPKWGETPHAAIVLRPGIDATEEELVAWSREKVGSIKKITGVTFTDSLPKSPIGKVLRRAVREQHVGGTPRIAGA</sequence>
<dbReference type="InterPro" id="IPR045851">
    <property type="entry name" value="AMP-bd_C_sf"/>
</dbReference>
<dbReference type="Proteomes" id="UP000243799">
    <property type="component" value="Unassembled WGS sequence"/>
</dbReference>
<dbReference type="SUPFAM" id="SSF56801">
    <property type="entry name" value="Acetyl-CoA synthetase-like"/>
    <property type="match status" value="1"/>
</dbReference>
<dbReference type="InterPro" id="IPR020845">
    <property type="entry name" value="AMP-binding_CS"/>
</dbReference>
<dbReference type="GO" id="GO:0016877">
    <property type="term" value="F:ligase activity, forming carbon-sulfur bonds"/>
    <property type="evidence" value="ECO:0007669"/>
    <property type="project" value="UniProtKB-ARBA"/>
</dbReference>
<keyword evidence="3" id="KW-0436">Ligase</keyword>
<gene>
    <name evidence="3" type="ORF">SAMN05216266_105110</name>
</gene>
<proteinExistence type="predicted"/>
<dbReference type="AlphaFoldDB" id="A0A1I0YIF6"/>
<organism evidence="3 4">
    <name type="scientific">Amycolatopsis marina</name>
    <dbReference type="NCBI Taxonomy" id="490629"/>
    <lineage>
        <taxon>Bacteria</taxon>
        <taxon>Bacillati</taxon>
        <taxon>Actinomycetota</taxon>
        <taxon>Actinomycetes</taxon>
        <taxon>Pseudonocardiales</taxon>
        <taxon>Pseudonocardiaceae</taxon>
        <taxon>Amycolatopsis</taxon>
    </lineage>
</organism>
<keyword evidence="4" id="KW-1185">Reference proteome</keyword>
<dbReference type="InterPro" id="IPR025110">
    <property type="entry name" value="AMP-bd_C"/>
</dbReference>
<dbReference type="OrthoDB" id="9803968at2"/>
<dbReference type="PANTHER" id="PTHR43767">
    <property type="entry name" value="LONG-CHAIN-FATTY-ACID--COA LIGASE"/>
    <property type="match status" value="1"/>
</dbReference>
<dbReference type="Gene3D" id="3.40.50.12780">
    <property type="entry name" value="N-terminal domain of ligase-like"/>
    <property type="match status" value="1"/>
</dbReference>
<dbReference type="InterPro" id="IPR050237">
    <property type="entry name" value="ATP-dep_AMP-bd_enzyme"/>
</dbReference>
<dbReference type="STRING" id="490629.SAMN05216266_105110"/>
<evidence type="ECO:0000259" key="2">
    <source>
        <dbReference type="Pfam" id="PF13193"/>
    </source>
</evidence>
<dbReference type="InterPro" id="IPR042099">
    <property type="entry name" value="ANL_N_sf"/>
</dbReference>
<evidence type="ECO:0000259" key="1">
    <source>
        <dbReference type="Pfam" id="PF00501"/>
    </source>
</evidence>
<dbReference type="PANTHER" id="PTHR43767:SF7">
    <property type="entry name" value="MEDIUM_LONG-CHAIN-FATTY-ACID--COA LIGASE FADD8"/>
    <property type="match status" value="1"/>
</dbReference>
<name>A0A1I0YIF6_9PSEU</name>
<dbReference type="Pfam" id="PF13193">
    <property type="entry name" value="AMP-binding_C"/>
    <property type="match status" value="1"/>
</dbReference>
<feature type="domain" description="AMP-dependent synthetase/ligase" evidence="1">
    <location>
        <begin position="10"/>
        <end position="371"/>
    </location>
</feature>
<dbReference type="InterPro" id="IPR000873">
    <property type="entry name" value="AMP-dep_synth/lig_dom"/>
</dbReference>